<feature type="domain" description="Reverse transcriptase" evidence="1">
    <location>
        <begin position="19"/>
        <end position="284"/>
    </location>
</feature>
<dbReference type="EMBL" id="JAHIBW010000024">
    <property type="protein sequence ID" value="KAG7298613.1"/>
    <property type="molecule type" value="Genomic_DNA"/>
</dbReference>
<reference evidence="2 3" key="1">
    <citation type="submission" date="2021-06" db="EMBL/GenBank/DDBJ databases">
        <title>A haploid diamondback moth (Plutella xylostella L.) genome assembly resolves 31 chromosomes and identifies a diamide resistance mutation.</title>
        <authorList>
            <person name="Ward C.M."/>
            <person name="Perry K.D."/>
            <person name="Baker G."/>
            <person name="Powis K."/>
            <person name="Heckel D.G."/>
            <person name="Baxter S.W."/>
        </authorList>
    </citation>
    <scope>NUCLEOTIDE SEQUENCE [LARGE SCALE GENOMIC DNA]</scope>
    <source>
        <strain evidence="2 3">LV</strain>
        <tissue evidence="2">Single pupa</tissue>
    </source>
</reference>
<gene>
    <name evidence="2" type="ORF">JYU34_018263</name>
</gene>
<dbReference type="PANTHER" id="PTHR47027:SF20">
    <property type="entry name" value="REVERSE TRANSCRIPTASE-LIKE PROTEIN WITH RNA-DIRECTED DNA POLYMERASE DOMAIN"/>
    <property type="match status" value="1"/>
</dbReference>
<evidence type="ECO:0000259" key="1">
    <source>
        <dbReference type="PROSITE" id="PS50878"/>
    </source>
</evidence>
<dbReference type="InterPro" id="IPR043128">
    <property type="entry name" value="Rev_trsase/Diguanyl_cyclase"/>
</dbReference>
<comment type="caution">
    <text evidence="2">The sequence shown here is derived from an EMBL/GenBank/DDBJ whole genome shotgun (WGS) entry which is preliminary data.</text>
</comment>
<evidence type="ECO:0000313" key="3">
    <source>
        <dbReference type="Proteomes" id="UP000823941"/>
    </source>
</evidence>
<dbReference type="InterPro" id="IPR000477">
    <property type="entry name" value="RT_dom"/>
</dbReference>
<accession>A0ABQ7Q3X8</accession>
<dbReference type="PROSITE" id="PS50878">
    <property type="entry name" value="RT_POL"/>
    <property type="match status" value="1"/>
</dbReference>
<dbReference type="Proteomes" id="UP000823941">
    <property type="component" value="Chromosome 24"/>
</dbReference>
<evidence type="ECO:0000313" key="2">
    <source>
        <dbReference type="EMBL" id="KAG7298613.1"/>
    </source>
</evidence>
<dbReference type="PANTHER" id="PTHR47027">
    <property type="entry name" value="REVERSE TRANSCRIPTASE DOMAIN-CONTAINING PROTEIN"/>
    <property type="match status" value="1"/>
</dbReference>
<dbReference type="InterPro" id="IPR043502">
    <property type="entry name" value="DNA/RNA_pol_sf"/>
</dbReference>
<organism evidence="2 3">
    <name type="scientific">Plutella xylostella</name>
    <name type="common">Diamondback moth</name>
    <name type="synonym">Plutella maculipennis</name>
    <dbReference type="NCBI Taxonomy" id="51655"/>
    <lineage>
        <taxon>Eukaryota</taxon>
        <taxon>Metazoa</taxon>
        <taxon>Ecdysozoa</taxon>
        <taxon>Arthropoda</taxon>
        <taxon>Hexapoda</taxon>
        <taxon>Insecta</taxon>
        <taxon>Pterygota</taxon>
        <taxon>Neoptera</taxon>
        <taxon>Endopterygota</taxon>
        <taxon>Lepidoptera</taxon>
        <taxon>Glossata</taxon>
        <taxon>Ditrysia</taxon>
        <taxon>Yponomeutoidea</taxon>
        <taxon>Plutellidae</taxon>
        <taxon>Plutella</taxon>
    </lineage>
</organism>
<sequence length="470" mass="54978">MLKAVVEPITPLLTSLFNDIITQKLVPEQWETAMISLLYKKGDPKEIGNYRPISLLQTMYKLFTQLILRRITPTLDFNQPREQAGFRAHFSTVDHMFTLTQIIEKYSEFNKTIYIAFVDYAKAFDSVLHAPLWAALKEQGVCRQYIDILKEIYSKSKATLKLERKSDPFSIERGVRQGDPVSPKLFTALLEHIFRKLEWDSIGLNINGERLSNLRFADDIVLLSENHDELQYMLRTLDEQSRECGLAMNPEKTCILTNGEQKDILIQGTKMSYVSDYIYLGQNITMQGWAIKEVERRVAKAWNKYWSLKDVFKSKLPLRLKKKAFDSVVLPTLLYGCQTWPLTKLIINKLKVFQRSAERSMLGLKLTDRVRAVDIRRKTNLIDAVKMACSLKWRWAGHISRVRDGRWSERVLHWQVRDARRGRGRPRRRWADDLVQLAGSTWTRLAGDRDKWKRMEEAYVQLWTSQTIEL</sequence>
<dbReference type="Pfam" id="PF00078">
    <property type="entry name" value="RVT_1"/>
    <property type="match status" value="1"/>
</dbReference>
<dbReference type="Gene3D" id="3.30.70.270">
    <property type="match status" value="1"/>
</dbReference>
<dbReference type="SUPFAM" id="SSF56672">
    <property type="entry name" value="DNA/RNA polymerases"/>
    <property type="match status" value="1"/>
</dbReference>
<dbReference type="CDD" id="cd01650">
    <property type="entry name" value="RT_nLTR_like"/>
    <property type="match status" value="1"/>
</dbReference>
<name>A0ABQ7Q3X8_PLUXY</name>
<protein>
    <recommendedName>
        <fullName evidence="1">Reverse transcriptase domain-containing protein</fullName>
    </recommendedName>
</protein>
<proteinExistence type="predicted"/>
<keyword evidence="3" id="KW-1185">Reference proteome</keyword>